<evidence type="ECO:0008006" key="3">
    <source>
        <dbReference type="Google" id="ProtNLM"/>
    </source>
</evidence>
<dbReference type="PANTHER" id="PTHR10000">
    <property type="entry name" value="PHOSPHOSERINE PHOSPHATASE"/>
    <property type="match status" value="1"/>
</dbReference>
<dbReference type="EMBL" id="FXTI01000015">
    <property type="protein sequence ID" value="SMO93071.1"/>
    <property type="molecule type" value="Genomic_DNA"/>
</dbReference>
<dbReference type="GO" id="GO:0000287">
    <property type="term" value="F:magnesium ion binding"/>
    <property type="evidence" value="ECO:0007669"/>
    <property type="project" value="TreeGrafter"/>
</dbReference>
<dbReference type="SFLD" id="SFLDG01140">
    <property type="entry name" value="C2.B:_Phosphomannomutase_and_P"/>
    <property type="match status" value="1"/>
</dbReference>
<dbReference type="Proteomes" id="UP000315636">
    <property type="component" value="Unassembled WGS sequence"/>
</dbReference>
<dbReference type="CDD" id="cd07516">
    <property type="entry name" value="HAD_Pase"/>
    <property type="match status" value="1"/>
</dbReference>
<dbReference type="RefSeq" id="WP_142506714.1">
    <property type="nucleotide sequence ID" value="NZ_FXTI01000015.1"/>
</dbReference>
<dbReference type="InterPro" id="IPR036412">
    <property type="entry name" value="HAD-like_sf"/>
</dbReference>
<dbReference type="NCBIfam" id="TIGR01484">
    <property type="entry name" value="HAD-SF-IIB"/>
    <property type="match status" value="1"/>
</dbReference>
<dbReference type="InterPro" id="IPR000150">
    <property type="entry name" value="Cof"/>
</dbReference>
<gene>
    <name evidence="1" type="ORF">SAMN06264849_11542</name>
</gene>
<evidence type="ECO:0000313" key="2">
    <source>
        <dbReference type="Proteomes" id="UP000315636"/>
    </source>
</evidence>
<dbReference type="GO" id="GO:0016791">
    <property type="term" value="F:phosphatase activity"/>
    <property type="evidence" value="ECO:0007669"/>
    <property type="project" value="TreeGrafter"/>
</dbReference>
<dbReference type="SUPFAM" id="SSF56784">
    <property type="entry name" value="HAD-like"/>
    <property type="match status" value="1"/>
</dbReference>
<dbReference type="AlphaFoldDB" id="A0A521FBU1"/>
<dbReference type="InterPro" id="IPR023214">
    <property type="entry name" value="HAD_sf"/>
</dbReference>
<reference evidence="1 2" key="1">
    <citation type="submission" date="2017-05" db="EMBL/GenBank/DDBJ databases">
        <authorList>
            <person name="Varghese N."/>
            <person name="Submissions S."/>
        </authorList>
    </citation>
    <scope>NUCLEOTIDE SEQUENCE [LARGE SCALE GENOMIC DNA]</scope>
    <source>
        <strain evidence="1 2">DSM 45474</strain>
    </source>
</reference>
<dbReference type="PANTHER" id="PTHR10000:SF8">
    <property type="entry name" value="HAD SUPERFAMILY HYDROLASE-LIKE, TYPE 3"/>
    <property type="match status" value="1"/>
</dbReference>
<dbReference type="OrthoDB" id="9806027at2"/>
<accession>A0A521FBU1</accession>
<dbReference type="Gene3D" id="3.30.1240.10">
    <property type="match status" value="1"/>
</dbReference>
<dbReference type="InterPro" id="IPR006379">
    <property type="entry name" value="HAD-SF_hydro_IIB"/>
</dbReference>
<dbReference type="SFLD" id="SFLDS00003">
    <property type="entry name" value="Haloacid_Dehalogenase"/>
    <property type="match status" value="1"/>
</dbReference>
<dbReference type="GO" id="GO:0005829">
    <property type="term" value="C:cytosol"/>
    <property type="evidence" value="ECO:0007669"/>
    <property type="project" value="TreeGrafter"/>
</dbReference>
<dbReference type="NCBIfam" id="TIGR00099">
    <property type="entry name" value="Cof-subfamily"/>
    <property type="match status" value="1"/>
</dbReference>
<dbReference type="Gene3D" id="3.40.50.1000">
    <property type="entry name" value="HAD superfamily/HAD-like"/>
    <property type="match status" value="1"/>
</dbReference>
<evidence type="ECO:0000313" key="1">
    <source>
        <dbReference type="EMBL" id="SMO93071.1"/>
    </source>
</evidence>
<keyword evidence="2" id="KW-1185">Reference proteome</keyword>
<proteinExistence type="predicted"/>
<protein>
    <recommendedName>
        <fullName evidence="3">Cof subfamily of IIB subfamily of haloacid dehalogenase superfamily/HAD-superfamily hydrolase, subfamily IIB</fullName>
    </recommendedName>
</protein>
<dbReference type="Pfam" id="PF08282">
    <property type="entry name" value="Hydrolase_3"/>
    <property type="match status" value="1"/>
</dbReference>
<name>A0A521FBU1_9BACL</name>
<organism evidence="1 2">
    <name type="scientific">Melghirimyces algeriensis</name>
    <dbReference type="NCBI Taxonomy" id="910412"/>
    <lineage>
        <taxon>Bacteria</taxon>
        <taxon>Bacillati</taxon>
        <taxon>Bacillota</taxon>
        <taxon>Bacilli</taxon>
        <taxon>Bacillales</taxon>
        <taxon>Thermoactinomycetaceae</taxon>
        <taxon>Melghirimyces</taxon>
    </lineage>
</organism>
<sequence length="277" mass="30719">MSILQYPMLVSDIDGTLVNRTKKIPAENKQTLFTFRRQGGLFTLATGRSYPEAKRFIKEMDVQLPVILCNGGILFDPATNVLKPTATIDRIIVLDTLADLEKLTGILDIFVYTLDKVYGKDISPLSQSAIEEGEFPLELIQSFHRLPKTPWIKIVIVAKEDAAPHLQHWAQNMDYPLELVQSSQYYYELLPLNVSKGNAVRKLAERYDLDVGQCAAIGDHLNDLSMIQVTGASAAVANAHPTLMQAAQQIVPSNDEAGVAHFIRNHLLSTVSYVQGS</sequence>